<evidence type="ECO:0000256" key="6">
    <source>
        <dbReference type="ARBA" id="ARBA00042926"/>
    </source>
</evidence>
<dbReference type="GeneID" id="113496171"/>
<dbReference type="EC" id="1.1.1.179" evidence="4"/>
<dbReference type="InterPro" id="IPR036291">
    <property type="entry name" value="NAD(P)-bd_dom_sf"/>
</dbReference>
<comment type="similarity">
    <text evidence="1">Belongs to the Gfo/Idh/MocA family.</text>
</comment>
<dbReference type="RefSeq" id="XP_026731108.1">
    <property type="nucleotide sequence ID" value="XM_026875307.1"/>
</dbReference>
<evidence type="ECO:0000256" key="4">
    <source>
        <dbReference type="ARBA" id="ARBA00038984"/>
    </source>
</evidence>
<dbReference type="Proteomes" id="UP000322000">
    <property type="component" value="Chromosome 7"/>
</dbReference>
<evidence type="ECO:0000259" key="11">
    <source>
        <dbReference type="Pfam" id="PF01408"/>
    </source>
</evidence>
<accession>A0A7E5VRW4</accession>
<dbReference type="InterPro" id="IPR055170">
    <property type="entry name" value="GFO_IDH_MocA-like_dom"/>
</dbReference>
<dbReference type="InterPro" id="IPR050984">
    <property type="entry name" value="Gfo/Idh/MocA_domain"/>
</dbReference>
<evidence type="ECO:0000313" key="14">
    <source>
        <dbReference type="RefSeq" id="XP_026731108.1"/>
    </source>
</evidence>
<feature type="domain" description="Gfo/Idh/MocA-like oxidoreductase N-terminal" evidence="11">
    <location>
        <begin position="3"/>
        <end position="124"/>
    </location>
</feature>
<dbReference type="EC" id="1.3.1.20" evidence="3"/>
<reference evidence="14" key="1">
    <citation type="submission" date="2025-08" db="UniProtKB">
        <authorList>
            <consortium name="RefSeq"/>
        </authorList>
    </citation>
    <scope>IDENTIFICATION</scope>
</reference>
<dbReference type="InterPro" id="IPR000683">
    <property type="entry name" value="Gfo/Idh/MocA-like_OxRdtase_N"/>
</dbReference>
<organism evidence="13 14">
    <name type="scientific">Trichoplusia ni</name>
    <name type="common">Cabbage looper</name>
    <dbReference type="NCBI Taxonomy" id="7111"/>
    <lineage>
        <taxon>Eukaryota</taxon>
        <taxon>Metazoa</taxon>
        <taxon>Ecdysozoa</taxon>
        <taxon>Arthropoda</taxon>
        <taxon>Hexapoda</taxon>
        <taxon>Insecta</taxon>
        <taxon>Pterygota</taxon>
        <taxon>Neoptera</taxon>
        <taxon>Endopterygota</taxon>
        <taxon>Lepidoptera</taxon>
        <taxon>Glossata</taxon>
        <taxon>Ditrysia</taxon>
        <taxon>Noctuoidea</taxon>
        <taxon>Noctuidae</taxon>
        <taxon>Plusiinae</taxon>
        <taxon>Trichoplusia</taxon>
    </lineage>
</organism>
<dbReference type="GO" id="GO:0000166">
    <property type="term" value="F:nucleotide binding"/>
    <property type="evidence" value="ECO:0007669"/>
    <property type="project" value="InterPro"/>
</dbReference>
<dbReference type="SUPFAM" id="SSF55347">
    <property type="entry name" value="Glyceraldehyde-3-phosphate dehydrogenase-like, C-terminal domain"/>
    <property type="match status" value="1"/>
</dbReference>
<protein>
    <recommendedName>
        <fullName evidence="5">Trans-1,2-dihydrobenzene-1,2-diol dehydrogenase</fullName>
        <ecNumber evidence="4">1.1.1.179</ecNumber>
        <ecNumber evidence="3">1.3.1.20</ecNumber>
    </recommendedName>
    <alternativeName>
        <fullName evidence="8">D-xylose 1-dehydrogenase</fullName>
    </alternativeName>
    <alternativeName>
        <fullName evidence="7">D-xylose-NADP dehydrogenase</fullName>
    </alternativeName>
    <alternativeName>
        <fullName evidence="6">Dimeric dihydrodiol dehydrogenase</fullName>
    </alternativeName>
</protein>
<sequence length="342" mass="38947">MTLRWGIVTAGKICHDFVNAFNSYPDKGNQIIFGIAARDKNKAEEFAAIHHIEKVFDSYEDMAKSKDIDVAYIGSLNIYHYDLAKLFLNNGKHVLCEKPLCFNSDEVESLTELARTKNLFLMEGIWSRFSPAYYDLEQIIASGVIGDVRFLEANFGIFTEDKRITTRNYGGSAVLDIGVYVLQLAQFVFKDSPKRVIAVGKRNHDEVDVSETIVLEYDDDRRAVLNTNTQLELVNQAVVYGTKGHITLQPPFHFPNKMILQDGKVKEYTLHTSALPYHYENSAGLVYEAIEVEKCIRQGLTESPRMSHSESRLLALLEDCVRRDLNVSINSKNRHYKKILIL</sequence>
<dbReference type="SUPFAM" id="SSF51735">
    <property type="entry name" value="NAD(P)-binding Rossmann-fold domains"/>
    <property type="match status" value="1"/>
</dbReference>
<evidence type="ECO:0000259" key="12">
    <source>
        <dbReference type="Pfam" id="PF22725"/>
    </source>
</evidence>
<evidence type="ECO:0000313" key="13">
    <source>
        <dbReference type="Proteomes" id="UP000322000"/>
    </source>
</evidence>
<evidence type="ECO:0000256" key="9">
    <source>
        <dbReference type="ARBA" id="ARBA00047423"/>
    </source>
</evidence>
<evidence type="ECO:0000256" key="8">
    <source>
        <dbReference type="ARBA" id="ARBA00043025"/>
    </source>
</evidence>
<dbReference type="PANTHER" id="PTHR22604:SF105">
    <property type="entry name" value="TRANS-1,2-DIHYDROBENZENE-1,2-DIOL DEHYDROGENASE"/>
    <property type="match status" value="1"/>
</dbReference>
<dbReference type="OrthoDB" id="2129491at2759"/>
<feature type="domain" description="GFO/IDH/MocA-like oxidoreductase" evidence="12">
    <location>
        <begin position="136"/>
        <end position="246"/>
    </location>
</feature>
<dbReference type="InParanoid" id="A0A7E5VRW4"/>
<dbReference type="Pfam" id="PF01408">
    <property type="entry name" value="GFO_IDH_MocA"/>
    <property type="match status" value="1"/>
</dbReference>
<evidence type="ECO:0000256" key="3">
    <source>
        <dbReference type="ARBA" id="ARBA00038853"/>
    </source>
</evidence>
<name>A0A7E5VRW4_TRINI</name>
<evidence type="ECO:0000256" key="1">
    <source>
        <dbReference type="ARBA" id="ARBA00010928"/>
    </source>
</evidence>
<dbReference type="Pfam" id="PF22725">
    <property type="entry name" value="GFO_IDH_MocA_C3"/>
    <property type="match status" value="1"/>
</dbReference>
<dbReference type="GO" id="GO:0047115">
    <property type="term" value="F:trans-1,2-dihydrobenzene-1,2-diol dehydrogenase activity"/>
    <property type="evidence" value="ECO:0007669"/>
    <property type="project" value="UniProtKB-EC"/>
</dbReference>
<dbReference type="Gene3D" id="3.30.360.10">
    <property type="entry name" value="Dihydrodipicolinate Reductase, domain 2"/>
    <property type="match status" value="1"/>
</dbReference>
<proteinExistence type="inferred from homology"/>
<evidence type="ECO:0000256" key="10">
    <source>
        <dbReference type="ARBA" id="ARBA00049233"/>
    </source>
</evidence>
<evidence type="ECO:0000256" key="2">
    <source>
        <dbReference type="ARBA" id="ARBA00023002"/>
    </source>
</evidence>
<dbReference type="KEGG" id="tnl:113496171"/>
<dbReference type="PANTHER" id="PTHR22604">
    <property type="entry name" value="OXIDOREDUCTASES"/>
    <property type="match status" value="1"/>
</dbReference>
<gene>
    <name evidence="14" type="primary">LOC113496171</name>
</gene>
<dbReference type="AlphaFoldDB" id="A0A7E5VRW4"/>
<keyword evidence="2" id="KW-0560">Oxidoreductase</keyword>
<dbReference type="Gene3D" id="3.40.50.720">
    <property type="entry name" value="NAD(P)-binding Rossmann-like Domain"/>
    <property type="match status" value="1"/>
</dbReference>
<evidence type="ECO:0000256" key="7">
    <source>
        <dbReference type="ARBA" id="ARBA00042988"/>
    </source>
</evidence>
<keyword evidence="13" id="KW-1185">Reference proteome</keyword>
<evidence type="ECO:0000256" key="5">
    <source>
        <dbReference type="ARBA" id="ARBA00040603"/>
    </source>
</evidence>
<dbReference type="GO" id="GO:0047837">
    <property type="term" value="F:D-xylose 1-dehydrogenase (NADP+) activity"/>
    <property type="evidence" value="ECO:0007669"/>
    <property type="project" value="UniProtKB-EC"/>
</dbReference>
<comment type="catalytic activity">
    <reaction evidence="9">
        <text>(1R,2R)-1,2-dihydrobenzene-1,2-diol + NADP(+) = catechol + NADPH + H(+)</text>
        <dbReference type="Rhea" id="RHEA:16729"/>
        <dbReference type="ChEBI" id="CHEBI:10702"/>
        <dbReference type="ChEBI" id="CHEBI:15378"/>
        <dbReference type="ChEBI" id="CHEBI:18135"/>
        <dbReference type="ChEBI" id="CHEBI:57783"/>
        <dbReference type="ChEBI" id="CHEBI:58349"/>
        <dbReference type="EC" id="1.3.1.20"/>
    </reaction>
</comment>
<comment type="catalytic activity">
    <reaction evidence="10">
        <text>D-xylose + NADP(+) = D-xylono-1,5-lactone + NADPH + H(+)</text>
        <dbReference type="Rhea" id="RHEA:22000"/>
        <dbReference type="ChEBI" id="CHEBI:15378"/>
        <dbReference type="ChEBI" id="CHEBI:15867"/>
        <dbReference type="ChEBI" id="CHEBI:53455"/>
        <dbReference type="ChEBI" id="CHEBI:57783"/>
        <dbReference type="ChEBI" id="CHEBI:58349"/>
        <dbReference type="EC" id="1.1.1.179"/>
    </reaction>
</comment>